<gene>
    <name evidence="1" type="ORF">O181_060741</name>
</gene>
<keyword evidence="2" id="KW-1185">Reference proteome</keyword>
<name>A0A9Q3EEQ3_9BASI</name>
<evidence type="ECO:0000313" key="2">
    <source>
        <dbReference type="Proteomes" id="UP000765509"/>
    </source>
</evidence>
<evidence type="ECO:0000313" key="1">
    <source>
        <dbReference type="EMBL" id="MBW0521026.1"/>
    </source>
</evidence>
<sequence>MAYINGTATKITACIDNTQHQLIIDISAHCSILAREYLDNHFPNQEKQLLPTKRKSLKGASGKMTSIGTIIKEIIIPHRKGNIRLNPAFVVIEDAHIQGF</sequence>
<protein>
    <submittedName>
        <fullName evidence="1">Uncharacterized protein</fullName>
    </submittedName>
</protein>
<organism evidence="1 2">
    <name type="scientific">Austropuccinia psidii MF-1</name>
    <dbReference type="NCBI Taxonomy" id="1389203"/>
    <lineage>
        <taxon>Eukaryota</taxon>
        <taxon>Fungi</taxon>
        <taxon>Dikarya</taxon>
        <taxon>Basidiomycota</taxon>
        <taxon>Pucciniomycotina</taxon>
        <taxon>Pucciniomycetes</taxon>
        <taxon>Pucciniales</taxon>
        <taxon>Sphaerophragmiaceae</taxon>
        <taxon>Austropuccinia</taxon>
    </lineage>
</organism>
<accession>A0A9Q3EEQ3</accession>
<proteinExistence type="predicted"/>
<comment type="caution">
    <text evidence="1">The sequence shown here is derived from an EMBL/GenBank/DDBJ whole genome shotgun (WGS) entry which is preliminary data.</text>
</comment>
<dbReference type="EMBL" id="AVOT02028521">
    <property type="protein sequence ID" value="MBW0521026.1"/>
    <property type="molecule type" value="Genomic_DNA"/>
</dbReference>
<reference evidence="1" key="1">
    <citation type="submission" date="2021-03" db="EMBL/GenBank/DDBJ databases">
        <title>Draft genome sequence of rust myrtle Austropuccinia psidii MF-1, a brazilian biotype.</title>
        <authorList>
            <person name="Quecine M.C."/>
            <person name="Pachon D.M.R."/>
            <person name="Bonatelli M.L."/>
            <person name="Correr F.H."/>
            <person name="Franceschini L.M."/>
            <person name="Leite T.F."/>
            <person name="Margarido G.R.A."/>
            <person name="Almeida C.A."/>
            <person name="Ferrarezi J.A."/>
            <person name="Labate C.A."/>
        </authorList>
    </citation>
    <scope>NUCLEOTIDE SEQUENCE</scope>
    <source>
        <strain evidence="1">MF-1</strain>
    </source>
</reference>
<dbReference type="Proteomes" id="UP000765509">
    <property type="component" value="Unassembled WGS sequence"/>
</dbReference>
<dbReference type="AlphaFoldDB" id="A0A9Q3EEQ3"/>